<dbReference type="EnsemblProtists" id="PYU1_T011891">
    <property type="protein sequence ID" value="PYU1_T011891"/>
    <property type="gene ID" value="PYU1_G011865"/>
</dbReference>
<proteinExistence type="predicted"/>
<accession>K3X3U2</accession>
<feature type="region of interest" description="Disordered" evidence="1">
    <location>
        <begin position="144"/>
        <end position="185"/>
    </location>
</feature>
<evidence type="ECO:0000256" key="1">
    <source>
        <dbReference type="SAM" id="MobiDB-lite"/>
    </source>
</evidence>
<dbReference type="Proteomes" id="UP000019132">
    <property type="component" value="Unassembled WGS sequence"/>
</dbReference>
<sequence>MGTFALFSPDYCATKSTCVLIDAWLQLFLCIVTVVMLVVLCDALTGCCSCRRWKSDEADDSYSEGSMIRRVLGKARYPASRRRLWNNTDSKTLPLPQSVIKKDARSAQIMSHKNSHKHGAHFMKQTQRVSRGGFAAMQLGRKNATTQPANESDMSSAVEGSFLGPTRTEVSRQGSGNGAGKKLVI</sequence>
<feature type="transmembrane region" description="Helical" evidence="2">
    <location>
        <begin position="23"/>
        <end position="45"/>
    </location>
</feature>
<evidence type="ECO:0000313" key="3">
    <source>
        <dbReference type="EnsemblProtists" id="PYU1_T011891"/>
    </source>
</evidence>
<dbReference type="InParanoid" id="K3X3U2"/>
<evidence type="ECO:0000256" key="2">
    <source>
        <dbReference type="SAM" id="Phobius"/>
    </source>
</evidence>
<name>K3X3U2_GLOUD</name>
<evidence type="ECO:0000313" key="4">
    <source>
        <dbReference type="Proteomes" id="UP000019132"/>
    </source>
</evidence>
<keyword evidence="2" id="KW-1133">Transmembrane helix</keyword>
<dbReference type="EMBL" id="GL376637">
    <property type="status" value="NOT_ANNOTATED_CDS"/>
    <property type="molecule type" value="Genomic_DNA"/>
</dbReference>
<keyword evidence="2" id="KW-0472">Membrane</keyword>
<reference evidence="4" key="2">
    <citation type="submission" date="2010-04" db="EMBL/GenBank/DDBJ databases">
        <authorList>
            <person name="Buell R."/>
            <person name="Hamilton J."/>
            <person name="Hostetler J."/>
        </authorList>
    </citation>
    <scope>NUCLEOTIDE SEQUENCE [LARGE SCALE GENOMIC DNA]</scope>
    <source>
        <strain evidence="4">DAOM:BR144</strain>
    </source>
</reference>
<protein>
    <submittedName>
        <fullName evidence="3">Uncharacterized protein</fullName>
    </submittedName>
</protein>
<feature type="compositionally biased region" description="Polar residues" evidence="1">
    <location>
        <begin position="144"/>
        <end position="155"/>
    </location>
</feature>
<dbReference type="HOGENOM" id="CLU_1465014_0_0_1"/>
<keyword evidence="2" id="KW-0812">Transmembrane</keyword>
<reference evidence="3" key="3">
    <citation type="submission" date="2015-02" db="UniProtKB">
        <authorList>
            <consortium name="EnsemblProtists"/>
        </authorList>
    </citation>
    <scope>IDENTIFICATION</scope>
    <source>
        <strain evidence="3">DAOM BR144</strain>
    </source>
</reference>
<reference evidence="4" key="1">
    <citation type="journal article" date="2010" name="Genome Biol.">
        <title>Genome sequence of the necrotrophic plant pathogen Pythium ultimum reveals original pathogenicity mechanisms and effector repertoire.</title>
        <authorList>
            <person name="Levesque C.A."/>
            <person name="Brouwer H."/>
            <person name="Cano L."/>
            <person name="Hamilton J.P."/>
            <person name="Holt C."/>
            <person name="Huitema E."/>
            <person name="Raffaele S."/>
            <person name="Robideau G.P."/>
            <person name="Thines M."/>
            <person name="Win J."/>
            <person name="Zerillo M.M."/>
            <person name="Beakes G.W."/>
            <person name="Boore J.L."/>
            <person name="Busam D."/>
            <person name="Dumas B."/>
            <person name="Ferriera S."/>
            <person name="Fuerstenberg S.I."/>
            <person name="Gachon C.M."/>
            <person name="Gaulin E."/>
            <person name="Govers F."/>
            <person name="Grenville-Briggs L."/>
            <person name="Horner N."/>
            <person name="Hostetler J."/>
            <person name="Jiang R.H."/>
            <person name="Johnson J."/>
            <person name="Krajaejun T."/>
            <person name="Lin H."/>
            <person name="Meijer H.J."/>
            <person name="Moore B."/>
            <person name="Morris P."/>
            <person name="Phuntmart V."/>
            <person name="Puiu D."/>
            <person name="Shetty J."/>
            <person name="Stajich J.E."/>
            <person name="Tripathy S."/>
            <person name="Wawra S."/>
            <person name="van West P."/>
            <person name="Whitty B.R."/>
            <person name="Coutinho P.M."/>
            <person name="Henrissat B."/>
            <person name="Martin F."/>
            <person name="Thomas P.D."/>
            <person name="Tyler B.M."/>
            <person name="De Vries R.P."/>
            <person name="Kamoun S."/>
            <person name="Yandell M."/>
            <person name="Tisserat N."/>
            <person name="Buell C.R."/>
        </authorList>
    </citation>
    <scope>NUCLEOTIDE SEQUENCE</scope>
    <source>
        <strain evidence="4">DAOM:BR144</strain>
    </source>
</reference>
<dbReference type="VEuPathDB" id="FungiDB:PYU1_G011865"/>
<keyword evidence="4" id="KW-1185">Reference proteome</keyword>
<dbReference type="AlphaFoldDB" id="K3X3U2"/>
<dbReference type="STRING" id="431595.K3X3U2"/>
<organism evidence="3 4">
    <name type="scientific">Globisporangium ultimum (strain ATCC 200006 / CBS 805.95 / DAOM BR144)</name>
    <name type="common">Pythium ultimum</name>
    <dbReference type="NCBI Taxonomy" id="431595"/>
    <lineage>
        <taxon>Eukaryota</taxon>
        <taxon>Sar</taxon>
        <taxon>Stramenopiles</taxon>
        <taxon>Oomycota</taxon>
        <taxon>Peronosporomycetes</taxon>
        <taxon>Pythiales</taxon>
        <taxon>Pythiaceae</taxon>
        <taxon>Globisporangium</taxon>
    </lineage>
</organism>